<evidence type="ECO:0000256" key="12">
    <source>
        <dbReference type="RuleBase" id="RU003651"/>
    </source>
</evidence>
<dbReference type="SUPFAM" id="SSF52540">
    <property type="entry name" value="P-loop containing nucleoside triphosphate hydrolases"/>
    <property type="match status" value="1"/>
</dbReference>
<dbReference type="Proteomes" id="UP000030686">
    <property type="component" value="Unassembled WGS sequence"/>
</dbReference>
<dbReference type="GO" id="GO:0005524">
    <property type="term" value="F:ATP binding"/>
    <property type="evidence" value="ECO:0007669"/>
    <property type="project" value="UniProtKB-KW"/>
</dbReference>
<evidence type="ECO:0000256" key="6">
    <source>
        <dbReference type="ARBA" id="ARBA00022801"/>
    </source>
</evidence>
<proteinExistence type="inferred from homology"/>
<evidence type="ECO:0000256" key="13">
    <source>
        <dbReference type="SAM" id="MobiDB-lite"/>
    </source>
</evidence>
<keyword evidence="8 14" id="KW-1133">Transmembrane helix</keyword>
<keyword evidence="7 12" id="KW-0067">ATP-binding</keyword>
<feature type="transmembrane region" description="Helical" evidence="14">
    <location>
        <begin position="46"/>
        <end position="68"/>
    </location>
</feature>
<dbReference type="InterPro" id="IPR014851">
    <property type="entry name" value="BCS1_N"/>
</dbReference>
<dbReference type="Pfam" id="PF25426">
    <property type="entry name" value="AAA_lid_BCS1"/>
    <property type="match status" value="1"/>
</dbReference>
<comment type="similarity">
    <text evidence="2">Belongs to the AAA ATPase family. BCS1 subfamily.</text>
</comment>
<evidence type="ECO:0000259" key="15">
    <source>
        <dbReference type="SMART" id="SM00382"/>
    </source>
</evidence>
<dbReference type="GO" id="GO:0016887">
    <property type="term" value="F:ATP hydrolysis activity"/>
    <property type="evidence" value="ECO:0007669"/>
    <property type="project" value="InterPro"/>
</dbReference>
<keyword evidence="3 14" id="KW-0812">Transmembrane</keyword>
<dbReference type="PROSITE" id="PS00674">
    <property type="entry name" value="AAA"/>
    <property type="match status" value="1"/>
</dbReference>
<feature type="region of interest" description="Disordered" evidence="13">
    <location>
        <begin position="122"/>
        <end position="142"/>
    </location>
</feature>
<dbReference type="OrthoDB" id="10251412at2759"/>
<evidence type="ECO:0000256" key="5">
    <source>
        <dbReference type="ARBA" id="ARBA00022792"/>
    </source>
</evidence>
<keyword evidence="5" id="KW-0999">Mitochondrion inner membrane</keyword>
<keyword evidence="6" id="KW-0378">Hydrolase</keyword>
<accession>W6QAU2</accession>
<feature type="domain" description="AAA+ ATPase" evidence="15">
    <location>
        <begin position="294"/>
        <end position="455"/>
    </location>
</feature>
<dbReference type="GO" id="GO:0005743">
    <property type="term" value="C:mitochondrial inner membrane"/>
    <property type="evidence" value="ECO:0007669"/>
    <property type="project" value="UniProtKB-SubCell"/>
</dbReference>
<name>W6QAU2_PENRF</name>
<organism evidence="17 18">
    <name type="scientific">Penicillium roqueforti (strain FM164)</name>
    <dbReference type="NCBI Taxonomy" id="1365484"/>
    <lineage>
        <taxon>Eukaryota</taxon>
        <taxon>Fungi</taxon>
        <taxon>Dikarya</taxon>
        <taxon>Ascomycota</taxon>
        <taxon>Pezizomycotina</taxon>
        <taxon>Eurotiomycetes</taxon>
        <taxon>Eurotiomycetidae</taxon>
        <taxon>Eurotiales</taxon>
        <taxon>Aspergillaceae</taxon>
        <taxon>Penicillium</taxon>
    </lineage>
</organism>
<protein>
    <submittedName>
        <fullName evidence="17">AAA+ ATPase domain</fullName>
    </submittedName>
</protein>
<reference evidence="17" key="1">
    <citation type="journal article" date="2014" name="Nat. Commun.">
        <title>Multiple recent horizontal transfers of a large genomic region in cheese making fungi.</title>
        <authorList>
            <person name="Cheeseman K."/>
            <person name="Ropars J."/>
            <person name="Renault P."/>
            <person name="Dupont J."/>
            <person name="Gouzy J."/>
            <person name="Branca A."/>
            <person name="Abraham A.L."/>
            <person name="Ceppi M."/>
            <person name="Conseiller E."/>
            <person name="Debuchy R."/>
            <person name="Malagnac F."/>
            <person name="Goarin A."/>
            <person name="Silar P."/>
            <person name="Lacoste S."/>
            <person name="Sallet E."/>
            <person name="Bensimon A."/>
            <person name="Giraud T."/>
            <person name="Brygoo Y."/>
        </authorList>
    </citation>
    <scope>NUCLEOTIDE SEQUENCE [LARGE SCALE GENOMIC DNA]</scope>
    <source>
        <strain evidence="17">FM164</strain>
    </source>
</reference>
<dbReference type="InterPro" id="IPR003960">
    <property type="entry name" value="ATPase_AAA_CS"/>
</dbReference>
<feature type="domain" description="BCS1 N-terminal" evidence="16">
    <location>
        <begin position="51"/>
        <end position="261"/>
    </location>
</feature>
<evidence type="ECO:0000256" key="8">
    <source>
        <dbReference type="ARBA" id="ARBA00022989"/>
    </source>
</evidence>
<dbReference type="PANTHER" id="PTHR23070">
    <property type="entry name" value="BCS1 AAA-TYPE ATPASE"/>
    <property type="match status" value="1"/>
</dbReference>
<evidence type="ECO:0000256" key="2">
    <source>
        <dbReference type="ARBA" id="ARBA00007448"/>
    </source>
</evidence>
<evidence type="ECO:0000256" key="10">
    <source>
        <dbReference type="ARBA" id="ARBA00023136"/>
    </source>
</evidence>
<dbReference type="InterPro" id="IPR003593">
    <property type="entry name" value="AAA+_ATPase"/>
</dbReference>
<keyword evidence="9" id="KW-0496">Mitochondrion</keyword>
<evidence type="ECO:0000259" key="16">
    <source>
        <dbReference type="SMART" id="SM01024"/>
    </source>
</evidence>
<evidence type="ECO:0000256" key="3">
    <source>
        <dbReference type="ARBA" id="ARBA00022692"/>
    </source>
</evidence>
<dbReference type="Pfam" id="PF08740">
    <property type="entry name" value="BCS1_N"/>
    <property type="match status" value="1"/>
</dbReference>
<dbReference type="AlphaFoldDB" id="W6QAU2"/>
<evidence type="ECO:0000313" key="17">
    <source>
        <dbReference type="EMBL" id="CDM33161.1"/>
    </source>
</evidence>
<dbReference type="Gene3D" id="3.40.50.300">
    <property type="entry name" value="P-loop containing nucleotide triphosphate hydrolases"/>
    <property type="match status" value="1"/>
</dbReference>
<comment type="subcellular location">
    <subcellularLocation>
        <location evidence="1">Mitochondrion inner membrane</location>
        <topology evidence="1">Single-pass membrane protein</topology>
    </subcellularLocation>
</comment>
<keyword evidence="10 14" id="KW-0472">Membrane</keyword>
<feature type="compositionally biased region" description="Acidic residues" evidence="13">
    <location>
        <begin position="122"/>
        <end position="138"/>
    </location>
</feature>
<evidence type="ECO:0000256" key="1">
    <source>
        <dbReference type="ARBA" id="ARBA00004434"/>
    </source>
</evidence>
<comment type="catalytic activity">
    <reaction evidence="11">
        <text>ATP + H2O = ADP + phosphate + H(+)</text>
        <dbReference type="Rhea" id="RHEA:13065"/>
        <dbReference type="ChEBI" id="CHEBI:15377"/>
        <dbReference type="ChEBI" id="CHEBI:15378"/>
        <dbReference type="ChEBI" id="CHEBI:30616"/>
        <dbReference type="ChEBI" id="CHEBI:43474"/>
        <dbReference type="ChEBI" id="CHEBI:456216"/>
    </reaction>
    <physiologicalReaction direction="left-to-right" evidence="11">
        <dbReference type="Rhea" id="RHEA:13066"/>
    </physiologicalReaction>
</comment>
<keyword evidence="4 12" id="KW-0547">Nucleotide-binding</keyword>
<dbReference type="InterPro" id="IPR057495">
    <property type="entry name" value="AAA_lid_BCS1"/>
</dbReference>
<evidence type="ECO:0000256" key="7">
    <source>
        <dbReference type="ARBA" id="ARBA00022840"/>
    </source>
</evidence>
<sequence length="598" mass="67167">MNSSQTIPTTGPLSKTDSAMLEVLVPGYGFISRMLVSYLNFDVSSYLQLLVSLAVFGATARYFVFAIWANFNELFVSRAEIRLDDEAFHYLMFWISRQPHMRNTNRFVAGIKTNSYWSESITDEEELDREEEAEGETVDGEKNDSFDSYWARVTTRDKYKKMQFTPAEGCHYFWYKNRPLMLEREHRDGGLWYVMNNERIFISCLGRNPAILKSLLAEAQQAYVERDRNRTVIYRGSRISAGQAFSWHRCMARLARPLSTVILDQEQKHDFLDDIKEYLHPRTRRWYNNRGIPYRRGYLLHGPPGTGKTSLCFAAAGLLGLKLYLLDLNSTALEEESLSLLFSELPRRCIILLEDIDSAGITKARAAKSAPTSTSDNPVDLVIKESGVEADGTAAKDDTKKKGGITLSGLLNVIDGVAASEGRILIMTTNHIDRLDPALLRPGRVDMKISFGYTSEADIKELFISIYGAMNNDIAHIAAPRTHINGINGLVKLPSTPIVGNIAKVESEIIQNSDKSNGGVKTAKEKDPRSRITDLASEFAAVVPSGELTAAEIQGYLLNHKETPEVAIQGAAEWVQEVRDKRRVSEVQLEDEAKEDEK</sequence>
<dbReference type="InterPro" id="IPR050747">
    <property type="entry name" value="Mitochondrial_chaperone_BCS1"/>
</dbReference>
<evidence type="ECO:0000256" key="4">
    <source>
        <dbReference type="ARBA" id="ARBA00022741"/>
    </source>
</evidence>
<dbReference type="SMART" id="SM01024">
    <property type="entry name" value="BCS1_N"/>
    <property type="match status" value="1"/>
</dbReference>
<dbReference type="SMART" id="SM00382">
    <property type="entry name" value="AAA"/>
    <property type="match status" value="1"/>
</dbReference>
<dbReference type="STRING" id="1365484.W6QAU2"/>
<dbReference type="InterPro" id="IPR027417">
    <property type="entry name" value="P-loop_NTPase"/>
</dbReference>
<evidence type="ECO:0000256" key="9">
    <source>
        <dbReference type="ARBA" id="ARBA00023128"/>
    </source>
</evidence>
<evidence type="ECO:0000256" key="11">
    <source>
        <dbReference type="ARBA" id="ARBA00048778"/>
    </source>
</evidence>
<dbReference type="Pfam" id="PF00004">
    <property type="entry name" value="AAA"/>
    <property type="match status" value="1"/>
</dbReference>
<evidence type="ECO:0000256" key="14">
    <source>
        <dbReference type="SAM" id="Phobius"/>
    </source>
</evidence>
<dbReference type="OMA" id="YLMFWMA"/>
<keyword evidence="18" id="KW-1185">Reference proteome</keyword>
<dbReference type="EMBL" id="HG792016">
    <property type="protein sequence ID" value="CDM33161.1"/>
    <property type="molecule type" value="Genomic_DNA"/>
</dbReference>
<evidence type="ECO:0000313" key="18">
    <source>
        <dbReference type="Proteomes" id="UP000030686"/>
    </source>
</evidence>
<dbReference type="InterPro" id="IPR003959">
    <property type="entry name" value="ATPase_AAA_core"/>
</dbReference>
<gene>
    <name evidence="17" type="ORF">PROQFM164_S02g003313</name>
</gene>